<feature type="region of interest" description="Disordered" evidence="1">
    <location>
        <begin position="243"/>
        <end position="304"/>
    </location>
</feature>
<feature type="compositionally biased region" description="Acidic residues" evidence="1">
    <location>
        <begin position="256"/>
        <end position="285"/>
    </location>
</feature>
<name>A0AAE1BRM7_PETCI</name>
<organism evidence="2 3">
    <name type="scientific">Petrolisthes cinctipes</name>
    <name type="common">Flat porcelain crab</name>
    <dbReference type="NCBI Taxonomy" id="88211"/>
    <lineage>
        <taxon>Eukaryota</taxon>
        <taxon>Metazoa</taxon>
        <taxon>Ecdysozoa</taxon>
        <taxon>Arthropoda</taxon>
        <taxon>Crustacea</taxon>
        <taxon>Multicrustacea</taxon>
        <taxon>Malacostraca</taxon>
        <taxon>Eumalacostraca</taxon>
        <taxon>Eucarida</taxon>
        <taxon>Decapoda</taxon>
        <taxon>Pleocyemata</taxon>
        <taxon>Anomura</taxon>
        <taxon>Galatheoidea</taxon>
        <taxon>Porcellanidae</taxon>
        <taxon>Petrolisthes</taxon>
    </lineage>
</organism>
<proteinExistence type="predicted"/>
<evidence type="ECO:0000256" key="1">
    <source>
        <dbReference type="SAM" id="MobiDB-lite"/>
    </source>
</evidence>
<feature type="compositionally biased region" description="Basic and acidic residues" evidence="1">
    <location>
        <begin position="30"/>
        <end position="43"/>
    </location>
</feature>
<gene>
    <name evidence="2" type="ORF">Pcinc_039811</name>
</gene>
<dbReference type="AlphaFoldDB" id="A0AAE1BRM7"/>
<dbReference type="EMBL" id="JAWQEG010006877">
    <property type="protein sequence ID" value="KAK3853660.1"/>
    <property type="molecule type" value="Genomic_DNA"/>
</dbReference>
<feature type="region of interest" description="Disordered" evidence="1">
    <location>
        <begin position="1"/>
        <end position="73"/>
    </location>
</feature>
<feature type="compositionally biased region" description="Basic and acidic residues" evidence="1">
    <location>
        <begin position="149"/>
        <end position="158"/>
    </location>
</feature>
<evidence type="ECO:0000313" key="2">
    <source>
        <dbReference type="EMBL" id="KAK3853660.1"/>
    </source>
</evidence>
<protein>
    <submittedName>
        <fullName evidence="2">Uncharacterized protein</fullName>
    </submittedName>
</protein>
<sequence>MVFRETRQGTGHVREEDQRTSTVRGLRPRWLPERGKGRGETVLEGRGNAARQTGKGETLASSQGVGRGLQDTQAKKGIVGGEVERDAFLSPHSTTTNPSAILPTRLHHHSRPLGFVILEGAARSNRKSVFRRTCQREPREAGAGSLGLSERREGEDRLAWVGPQEQSAREEGRANFNLPGSAAAARHWSSERVNIVLPPPARRAAAPAASSPHRSSWVMHRAREEPAPAGSLITLGTLMAARSCSREAEACKEQGQEEEEEEEEEQEEEVEEEEEEEEQEEEEEEKKERRIRGGGGTTVGVEEG</sequence>
<keyword evidence="3" id="KW-1185">Reference proteome</keyword>
<feature type="compositionally biased region" description="Basic and acidic residues" evidence="1">
    <location>
        <begin position="244"/>
        <end position="255"/>
    </location>
</feature>
<accession>A0AAE1BRM7</accession>
<dbReference type="Proteomes" id="UP001286313">
    <property type="component" value="Unassembled WGS sequence"/>
</dbReference>
<reference evidence="2" key="1">
    <citation type="submission" date="2023-10" db="EMBL/GenBank/DDBJ databases">
        <title>Genome assemblies of two species of porcelain crab, Petrolisthes cinctipes and Petrolisthes manimaculis (Anomura: Porcellanidae).</title>
        <authorList>
            <person name="Angst P."/>
        </authorList>
    </citation>
    <scope>NUCLEOTIDE SEQUENCE</scope>
    <source>
        <strain evidence="2">PB745_01</strain>
        <tissue evidence="2">Gill</tissue>
    </source>
</reference>
<feature type="compositionally biased region" description="Basic and acidic residues" evidence="1">
    <location>
        <begin position="1"/>
        <end position="19"/>
    </location>
</feature>
<feature type="region of interest" description="Disordered" evidence="1">
    <location>
        <begin position="129"/>
        <end position="176"/>
    </location>
</feature>
<evidence type="ECO:0000313" key="3">
    <source>
        <dbReference type="Proteomes" id="UP001286313"/>
    </source>
</evidence>
<comment type="caution">
    <text evidence="2">The sequence shown here is derived from an EMBL/GenBank/DDBJ whole genome shotgun (WGS) entry which is preliminary data.</text>
</comment>